<dbReference type="PaxDb" id="2850-Phatr47717"/>
<evidence type="ECO:0008006" key="3">
    <source>
        <dbReference type="Google" id="ProtNLM"/>
    </source>
</evidence>
<evidence type="ECO:0000313" key="2">
    <source>
        <dbReference type="Proteomes" id="UP000000759"/>
    </source>
</evidence>
<gene>
    <name evidence="1" type="ORF">PHATRDRAFT_47717</name>
</gene>
<dbReference type="RefSeq" id="XP_002181941.1">
    <property type="nucleotide sequence ID" value="XM_002181905.1"/>
</dbReference>
<name>B7G4N0_PHATC</name>
<dbReference type="AlphaFoldDB" id="B7G4N0"/>
<dbReference type="KEGG" id="pti:PHATRDRAFT_47717"/>
<dbReference type="OrthoDB" id="42069at2759"/>
<dbReference type="Proteomes" id="UP000000759">
    <property type="component" value="Chromosome 14"/>
</dbReference>
<keyword evidence="2" id="KW-1185">Reference proteome</keyword>
<reference evidence="1 2" key="1">
    <citation type="journal article" date="2008" name="Nature">
        <title>The Phaeodactylum genome reveals the evolutionary history of diatom genomes.</title>
        <authorList>
            <person name="Bowler C."/>
            <person name="Allen A.E."/>
            <person name="Badger J.H."/>
            <person name="Grimwood J."/>
            <person name="Jabbari K."/>
            <person name="Kuo A."/>
            <person name="Maheswari U."/>
            <person name="Martens C."/>
            <person name="Maumus F."/>
            <person name="Otillar R.P."/>
            <person name="Rayko E."/>
            <person name="Salamov A."/>
            <person name="Vandepoele K."/>
            <person name="Beszteri B."/>
            <person name="Gruber A."/>
            <person name="Heijde M."/>
            <person name="Katinka M."/>
            <person name="Mock T."/>
            <person name="Valentin K."/>
            <person name="Verret F."/>
            <person name="Berges J.A."/>
            <person name="Brownlee C."/>
            <person name="Cadoret J.P."/>
            <person name="Chiovitti A."/>
            <person name="Choi C.J."/>
            <person name="Coesel S."/>
            <person name="De Martino A."/>
            <person name="Detter J.C."/>
            <person name="Durkin C."/>
            <person name="Falciatore A."/>
            <person name="Fournet J."/>
            <person name="Haruta M."/>
            <person name="Huysman M.J."/>
            <person name="Jenkins B.D."/>
            <person name="Jiroutova K."/>
            <person name="Jorgensen R.E."/>
            <person name="Joubert Y."/>
            <person name="Kaplan A."/>
            <person name="Kroger N."/>
            <person name="Kroth P.G."/>
            <person name="La Roche J."/>
            <person name="Lindquist E."/>
            <person name="Lommer M."/>
            <person name="Martin-Jezequel V."/>
            <person name="Lopez P.J."/>
            <person name="Lucas S."/>
            <person name="Mangogna M."/>
            <person name="McGinnis K."/>
            <person name="Medlin L.K."/>
            <person name="Montsant A."/>
            <person name="Oudot-Le Secq M.P."/>
            <person name="Napoli C."/>
            <person name="Obornik M."/>
            <person name="Parker M.S."/>
            <person name="Petit J.L."/>
            <person name="Porcel B.M."/>
            <person name="Poulsen N."/>
            <person name="Robison M."/>
            <person name="Rychlewski L."/>
            <person name="Rynearson T.A."/>
            <person name="Schmutz J."/>
            <person name="Shapiro H."/>
            <person name="Siaut M."/>
            <person name="Stanley M."/>
            <person name="Sussman M.R."/>
            <person name="Taylor A.R."/>
            <person name="Vardi A."/>
            <person name="von Dassow P."/>
            <person name="Vyverman W."/>
            <person name="Willis A."/>
            <person name="Wyrwicz L.S."/>
            <person name="Rokhsar D.S."/>
            <person name="Weissenbach J."/>
            <person name="Armbrust E.V."/>
            <person name="Green B.R."/>
            <person name="Van de Peer Y."/>
            <person name="Grigoriev I.V."/>
        </authorList>
    </citation>
    <scope>NUCLEOTIDE SEQUENCE [LARGE SCALE GENOMIC DNA]</scope>
    <source>
        <strain evidence="1 2">CCAP 1055/1</strain>
    </source>
</reference>
<organism evidence="1 2">
    <name type="scientific">Phaeodactylum tricornutum (strain CCAP 1055/1)</name>
    <dbReference type="NCBI Taxonomy" id="556484"/>
    <lineage>
        <taxon>Eukaryota</taxon>
        <taxon>Sar</taxon>
        <taxon>Stramenopiles</taxon>
        <taxon>Ochrophyta</taxon>
        <taxon>Bacillariophyta</taxon>
        <taxon>Bacillariophyceae</taxon>
        <taxon>Bacillariophycidae</taxon>
        <taxon>Naviculales</taxon>
        <taxon>Phaeodactylaceae</taxon>
        <taxon>Phaeodactylum</taxon>
    </lineage>
</organism>
<sequence length="232" mass="25797">MTDRSEGVHSKTFETLQLGSEEFRNLPGPEVLSAWARLVDESMSSEARSYHTTSHVLDVLAALPKHNNDPILLLAALFHDVVYLTVDRHLSTDQQALVGTIIRDPSGEKENLEFVEHREDGLLLLVRDIFEVGNTNDSVGLNEYLSAVVAVQMLGEYVTSAEIFQIGACIEASIPVRPNTCNGYVVRSPMQVLHDRLLLVNRKWGLGFSSHELTKTTQRAVKFALADLSSFH</sequence>
<evidence type="ECO:0000313" key="1">
    <source>
        <dbReference type="EMBL" id="EEC46481.1"/>
    </source>
</evidence>
<dbReference type="InParanoid" id="B7G4N0"/>
<dbReference type="GeneID" id="7202899"/>
<accession>B7G4N0</accession>
<proteinExistence type="predicted"/>
<protein>
    <recommendedName>
        <fullName evidence="3">HD domain-containing protein</fullName>
    </recommendedName>
</protein>
<dbReference type="SUPFAM" id="SSF109604">
    <property type="entry name" value="HD-domain/PDEase-like"/>
    <property type="match status" value="1"/>
</dbReference>
<dbReference type="HOGENOM" id="CLU_1196860_0_0_1"/>
<dbReference type="EMBL" id="CM000616">
    <property type="protein sequence ID" value="EEC46481.1"/>
    <property type="molecule type" value="Genomic_DNA"/>
</dbReference>
<reference evidence="2" key="2">
    <citation type="submission" date="2008-08" db="EMBL/GenBank/DDBJ databases">
        <authorList>
            <consortium name="Diatom Consortium"/>
            <person name="Grigoriev I."/>
            <person name="Grimwood J."/>
            <person name="Kuo A."/>
            <person name="Otillar R.P."/>
            <person name="Salamov A."/>
            <person name="Detter J.C."/>
            <person name="Lindquist E."/>
            <person name="Shapiro H."/>
            <person name="Lucas S."/>
            <person name="Glavina del Rio T."/>
            <person name="Pitluck S."/>
            <person name="Rokhsar D."/>
            <person name="Bowler C."/>
        </authorList>
    </citation>
    <scope>GENOME REANNOTATION</scope>
    <source>
        <strain evidence="2">CCAP 1055/1</strain>
    </source>
</reference>